<comment type="caution">
    <text evidence="2">The sequence shown here is derived from an EMBL/GenBank/DDBJ whole genome shotgun (WGS) entry which is preliminary data.</text>
</comment>
<keyword evidence="1" id="KW-0175">Coiled coil</keyword>
<accession>A0A9D1EE01</accession>
<feature type="coiled-coil region" evidence="1">
    <location>
        <begin position="11"/>
        <end position="38"/>
    </location>
</feature>
<reference evidence="2" key="1">
    <citation type="submission" date="2020-10" db="EMBL/GenBank/DDBJ databases">
        <authorList>
            <person name="Gilroy R."/>
        </authorList>
    </citation>
    <scope>NUCLEOTIDE SEQUENCE</scope>
    <source>
        <strain evidence="2">ChiW13-3771</strain>
    </source>
</reference>
<evidence type="ECO:0000256" key="1">
    <source>
        <dbReference type="SAM" id="Coils"/>
    </source>
</evidence>
<proteinExistence type="predicted"/>
<name>A0A9D1EE01_9FIRM</name>
<evidence type="ECO:0000313" key="3">
    <source>
        <dbReference type="Proteomes" id="UP000824201"/>
    </source>
</evidence>
<reference evidence="2" key="2">
    <citation type="journal article" date="2021" name="PeerJ">
        <title>Extensive microbial diversity within the chicken gut microbiome revealed by metagenomics and culture.</title>
        <authorList>
            <person name="Gilroy R."/>
            <person name="Ravi A."/>
            <person name="Getino M."/>
            <person name="Pursley I."/>
            <person name="Horton D.L."/>
            <person name="Alikhan N.F."/>
            <person name="Baker D."/>
            <person name="Gharbi K."/>
            <person name="Hall N."/>
            <person name="Watson M."/>
            <person name="Adriaenssens E.M."/>
            <person name="Foster-Nyarko E."/>
            <person name="Jarju S."/>
            <person name="Secka A."/>
            <person name="Antonio M."/>
            <person name="Oren A."/>
            <person name="Chaudhuri R.R."/>
            <person name="La Ragione R."/>
            <person name="Hildebrand F."/>
            <person name="Pallen M.J."/>
        </authorList>
    </citation>
    <scope>NUCLEOTIDE SEQUENCE</scope>
    <source>
        <strain evidence="2">ChiW13-3771</strain>
    </source>
</reference>
<dbReference type="EMBL" id="DVHN01000074">
    <property type="protein sequence ID" value="HIR88626.1"/>
    <property type="molecule type" value="Genomic_DNA"/>
</dbReference>
<dbReference type="AlphaFoldDB" id="A0A9D1EE01"/>
<sequence>MAYIKIELDQMQSVADKYMQLQTQLTQVNEEFQNYTGQLDWEITAKEQIDFRISDLYGRIDSCAIAAGKIGTYLNFVKEEYEKLEQEVVQWKSIEQENSYTGENNGNNKDSFNFNPEIAREILKFLVTPDVLSFGTGFIPHPEIILEELDFSLSAISFLKRANTRIQQIYPYMEVIPAAIADSIKKVTKLAEWADVLQVVVDTASTGYRKYQEYSADGDYNLDDIASTMMEASISGLVSIVKSFLTSGSDLLNIGASEIIEETIDSMDIPGKITTTLKDWVGGATRSIVTYFMEQNIQIF</sequence>
<protein>
    <submittedName>
        <fullName evidence="2">Uncharacterized protein</fullName>
    </submittedName>
</protein>
<gene>
    <name evidence="2" type="ORF">IAC96_06710</name>
</gene>
<dbReference type="Proteomes" id="UP000824201">
    <property type="component" value="Unassembled WGS sequence"/>
</dbReference>
<organism evidence="2 3">
    <name type="scientific">Candidatus Fimimorpha faecalis</name>
    <dbReference type="NCBI Taxonomy" id="2840824"/>
    <lineage>
        <taxon>Bacteria</taxon>
        <taxon>Bacillati</taxon>
        <taxon>Bacillota</taxon>
        <taxon>Clostridia</taxon>
        <taxon>Eubacteriales</taxon>
        <taxon>Candidatus Fimimorpha</taxon>
    </lineage>
</organism>
<evidence type="ECO:0000313" key="2">
    <source>
        <dbReference type="EMBL" id="HIR88626.1"/>
    </source>
</evidence>